<feature type="domain" description="Putative restriction endonuclease" evidence="1">
    <location>
        <begin position="1"/>
        <end position="123"/>
    </location>
</feature>
<dbReference type="HOGENOM" id="CLU_127156_0_0_0"/>
<dbReference type="PANTHER" id="PTHR34107">
    <property type="entry name" value="SLL0198 PROTEIN-RELATED"/>
    <property type="match status" value="1"/>
</dbReference>
<dbReference type="Gene3D" id="3.90.1570.10">
    <property type="entry name" value="tt1808, chain A"/>
    <property type="match status" value="1"/>
</dbReference>
<dbReference type="EMBL" id="DF820455">
    <property type="protein sequence ID" value="GAK49513.1"/>
    <property type="molecule type" value="Genomic_DNA"/>
</dbReference>
<dbReference type="Proteomes" id="UP000030700">
    <property type="component" value="Unassembled WGS sequence"/>
</dbReference>
<dbReference type="InterPro" id="IPR011335">
    <property type="entry name" value="Restrct_endonuc-II-like"/>
</dbReference>
<accession>A0A0S6VV66</accession>
<organism evidence="2">
    <name type="scientific">Candidatus Moduliflexus flocculans</name>
    <dbReference type="NCBI Taxonomy" id="1499966"/>
    <lineage>
        <taxon>Bacteria</taxon>
        <taxon>Candidatus Moduliflexota</taxon>
        <taxon>Candidatus Moduliflexia</taxon>
        <taxon>Candidatus Moduliflexales</taxon>
        <taxon>Candidatus Moduliflexaceae</taxon>
    </lineage>
</organism>
<reference evidence="2" key="1">
    <citation type="journal article" date="2015" name="PeerJ">
        <title>First genomic representation of candidate bacterial phylum KSB3 points to enhanced environmental sensing as a trigger of wastewater bulking.</title>
        <authorList>
            <person name="Sekiguchi Y."/>
            <person name="Ohashi A."/>
            <person name="Parks D.H."/>
            <person name="Yamauchi T."/>
            <person name="Tyson G.W."/>
            <person name="Hugenholtz P."/>
        </authorList>
    </citation>
    <scope>NUCLEOTIDE SEQUENCE [LARGE SCALE GENOMIC DNA]</scope>
</reference>
<dbReference type="InterPro" id="IPR008538">
    <property type="entry name" value="Uma2"/>
</dbReference>
<proteinExistence type="predicted"/>
<protein>
    <recommendedName>
        <fullName evidence="1">Putative restriction endonuclease domain-containing protein</fullName>
    </recommendedName>
</protein>
<evidence type="ECO:0000259" key="1">
    <source>
        <dbReference type="Pfam" id="PF05685"/>
    </source>
</evidence>
<dbReference type="CDD" id="cd06260">
    <property type="entry name" value="DUF820-like"/>
    <property type="match status" value="1"/>
</dbReference>
<dbReference type="AlphaFoldDB" id="A0A0S6VV66"/>
<dbReference type="InterPro" id="IPR012296">
    <property type="entry name" value="Nuclease_put_TT1808"/>
</dbReference>
<gene>
    <name evidence="2" type="ORF">U14_00735</name>
</gene>
<sequence length="138" mass="15503">MSPSFNHAYIQVNLGAIFKAMPEFSAFSELTLTINGADYVPDLVVYPKRPVTYYRDILKMTDIPLLVIEILSPTQGMQEIIDKFAIYLQAGVKSCWLVQPYGQSVMVWTSPEKYTHVVDGDVVDEALGLRVPLTQIFA</sequence>
<dbReference type="STRING" id="1499966.U14_00735"/>
<dbReference type="Pfam" id="PF05685">
    <property type="entry name" value="Uma2"/>
    <property type="match status" value="1"/>
</dbReference>
<keyword evidence="3" id="KW-1185">Reference proteome</keyword>
<evidence type="ECO:0000313" key="3">
    <source>
        <dbReference type="Proteomes" id="UP000030700"/>
    </source>
</evidence>
<dbReference type="SUPFAM" id="SSF52980">
    <property type="entry name" value="Restriction endonuclease-like"/>
    <property type="match status" value="1"/>
</dbReference>
<evidence type="ECO:0000313" key="2">
    <source>
        <dbReference type="EMBL" id="GAK49513.1"/>
    </source>
</evidence>
<name>A0A0S6VV66_9BACT</name>
<dbReference type="PANTHER" id="PTHR34107:SF4">
    <property type="entry name" value="SLL1222 PROTEIN"/>
    <property type="match status" value="1"/>
</dbReference>